<protein>
    <submittedName>
        <fullName evidence="2">Uncharacterized protein</fullName>
    </submittedName>
</protein>
<dbReference type="EMBL" id="BSNK01000002">
    <property type="protein sequence ID" value="GLQ24702.1"/>
    <property type="molecule type" value="Genomic_DNA"/>
</dbReference>
<reference evidence="2" key="1">
    <citation type="journal article" date="2014" name="Int. J. Syst. Evol. Microbiol.">
        <title>Complete genome of a new Firmicutes species belonging to the dominant human colonic microbiota ('Ruminococcus bicirculans') reveals two chromosomes and a selective capacity to utilize plant glucans.</title>
        <authorList>
            <consortium name="NISC Comparative Sequencing Program"/>
            <person name="Wegmann U."/>
            <person name="Louis P."/>
            <person name="Goesmann A."/>
            <person name="Henrissat B."/>
            <person name="Duncan S.H."/>
            <person name="Flint H.J."/>
        </authorList>
    </citation>
    <scope>NUCLEOTIDE SEQUENCE</scope>
    <source>
        <strain evidence="2">NBRC 108219</strain>
    </source>
</reference>
<feature type="chain" id="PRO_5046573544" evidence="1">
    <location>
        <begin position="31"/>
        <end position="379"/>
    </location>
</feature>
<keyword evidence="3" id="KW-1185">Reference proteome</keyword>
<proteinExistence type="predicted"/>
<gene>
    <name evidence="2" type="ORF">GCM10007853_25760</name>
</gene>
<comment type="caution">
    <text evidence="2">The sequence shown here is derived from an EMBL/GenBank/DDBJ whole genome shotgun (WGS) entry which is preliminary data.</text>
</comment>
<dbReference type="RefSeq" id="WP_284391437.1">
    <property type="nucleotide sequence ID" value="NZ_BSNK01000002.1"/>
</dbReference>
<dbReference type="Proteomes" id="UP001161391">
    <property type="component" value="Unassembled WGS sequence"/>
</dbReference>
<keyword evidence="1" id="KW-0732">Signal</keyword>
<evidence type="ECO:0000313" key="3">
    <source>
        <dbReference type="Proteomes" id="UP001161391"/>
    </source>
</evidence>
<accession>A0ABQ5VC92</accession>
<evidence type="ECO:0000256" key="1">
    <source>
        <dbReference type="SAM" id="SignalP"/>
    </source>
</evidence>
<organism evidence="2 3">
    <name type="scientific">Algimonas ampicilliniresistens</name>
    <dbReference type="NCBI Taxonomy" id="1298735"/>
    <lineage>
        <taxon>Bacteria</taxon>
        <taxon>Pseudomonadati</taxon>
        <taxon>Pseudomonadota</taxon>
        <taxon>Alphaproteobacteria</taxon>
        <taxon>Maricaulales</taxon>
        <taxon>Robiginitomaculaceae</taxon>
        <taxon>Algimonas</taxon>
    </lineage>
</organism>
<name>A0ABQ5VC92_9PROT</name>
<sequence>MFSSACLFRRDTLYLTGVCLAALAIGSCDALTGGSDGATADNNYAGQSVPIIPVEIVDEPVVNFARMSGFTHRGAEDAFIGVENVNGPATLLDNPTGETISIPYDGEGYLMTFLNQEGNNNGRLDSRSYTLTFQGEDGTGHNLALVRQSPEELAEGGVDKPDGYTILSVNTLDFSDADRFRTIPMSPDYASGVVLPEAKATQDGLDIAARASAWINARALRYSGPASRKAETMDVQMRALERGETALRIAGFRDLWLNLAHSAGGEARIVDFVSYSPQYDDLTPYSHQLAEFNVDGRWVAIDPINNSLFQTEGKLLSAVELREQLRHDIDSVSVVPLVDGQTRNVRGQGSQAIALVPLFRIARSAGVIQTYEIDWTDAP</sequence>
<feature type="signal peptide" evidence="1">
    <location>
        <begin position="1"/>
        <end position="30"/>
    </location>
</feature>
<evidence type="ECO:0000313" key="2">
    <source>
        <dbReference type="EMBL" id="GLQ24702.1"/>
    </source>
</evidence>
<reference evidence="2" key="2">
    <citation type="submission" date="2023-01" db="EMBL/GenBank/DDBJ databases">
        <title>Draft genome sequence of Algimonas ampicilliniresistens strain NBRC 108219.</title>
        <authorList>
            <person name="Sun Q."/>
            <person name="Mori K."/>
        </authorList>
    </citation>
    <scope>NUCLEOTIDE SEQUENCE</scope>
    <source>
        <strain evidence="2">NBRC 108219</strain>
    </source>
</reference>